<dbReference type="eggNOG" id="COG2095">
    <property type="taxonomic scope" value="Bacteria"/>
</dbReference>
<dbReference type="PANTHER" id="PTHR33508">
    <property type="entry name" value="UPF0056 MEMBRANE PROTEIN YHCE"/>
    <property type="match status" value="1"/>
</dbReference>
<keyword evidence="4 7" id="KW-0812">Transmembrane</keyword>
<organism evidence="8 9">
    <name type="scientific">Cesiribacter andamanensis AMV16</name>
    <dbReference type="NCBI Taxonomy" id="1279009"/>
    <lineage>
        <taxon>Bacteria</taxon>
        <taxon>Pseudomonadati</taxon>
        <taxon>Bacteroidota</taxon>
        <taxon>Cytophagia</taxon>
        <taxon>Cytophagales</taxon>
        <taxon>Cesiribacteraceae</taxon>
        <taxon>Cesiribacter</taxon>
    </lineage>
</organism>
<gene>
    <name evidence="8" type="ORF">ADICEAN_00591</name>
</gene>
<evidence type="ECO:0000256" key="1">
    <source>
        <dbReference type="ARBA" id="ARBA00004651"/>
    </source>
</evidence>
<comment type="caution">
    <text evidence="7">Lacks conserved residue(s) required for the propagation of feature annotation.</text>
</comment>
<evidence type="ECO:0000313" key="8">
    <source>
        <dbReference type="EMBL" id="EMR04305.1"/>
    </source>
</evidence>
<sequence length="190" mass="21731">MLNPFALFLYLKPLMRDLSDREFFSVFLRASLISFCIYLVFVLFGNFIFARVFRISFESFRIFGGIILFSLAYMFIVRGRKAFIQTKGDLHDMASEIALPFMVGAGTISLSILLGEQLPMPYGVLALTLIMIINFIIVLGLKEMRSRIKVHKFRVAFDKNMEILLRINGFFVGAIGIDMIANGIRNMFLL</sequence>
<protein>
    <recommendedName>
        <fullName evidence="7">UPF0056 membrane protein</fullName>
    </recommendedName>
</protein>
<feature type="transmembrane region" description="Helical" evidence="7">
    <location>
        <begin position="59"/>
        <end position="76"/>
    </location>
</feature>
<proteinExistence type="inferred from homology"/>
<dbReference type="InterPro" id="IPR002771">
    <property type="entry name" value="Multi_antbiot-R_MarC"/>
</dbReference>
<dbReference type="GO" id="GO:0005886">
    <property type="term" value="C:plasma membrane"/>
    <property type="evidence" value="ECO:0007669"/>
    <property type="project" value="UniProtKB-SubCell"/>
</dbReference>
<feature type="transmembrane region" description="Helical" evidence="7">
    <location>
        <begin position="163"/>
        <end position="184"/>
    </location>
</feature>
<dbReference type="Pfam" id="PF01914">
    <property type="entry name" value="MarC"/>
    <property type="match status" value="1"/>
</dbReference>
<evidence type="ECO:0000256" key="7">
    <source>
        <dbReference type="RuleBase" id="RU362048"/>
    </source>
</evidence>
<name>M7NRJ9_9BACT</name>
<comment type="subcellular location">
    <subcellularLocation>
        <location evidence="1 7">Cell membrane</location>
        <topology evidence="1 7">Multi-pass membrane protein</topology>
    </subcellularLocation>
</comment>
<dbReference type="EMBL" id="AODQ01000008">
    <property type="protein sequence ID" value="EMR04305.1"/>
    <property type="molecule type" value="Genomic_DNA"/>
</dbReference>
<feature type="transmembrane region" description="Helical" evidence="7">
    <location>
        <begin position="120"/>
        <end position="142"/>
    </location>
</feature>
<evidence type="ECO:0000256" key="2">
    <source>
        <dbReference type="ARBA" id="ARBA00009784"/>
    </source>
</evidence>
<keyword evidence="9" id="KW-1185">Reference proteome</keyword>
<accession>M7NRJ9</accession>
<evidence type="ECO:0000313" key="9">
    <source>
        <dbReference type="Proteomes" id="UP000011910"/>
    </source>
</evidence>
<dbReference type="PANTHER" id="PTHR33508:SF1">
    <property type="entry name" value="UPF0056 MEMBRANE PROTEIN YHCE"/>
    <property type="match status" value="1"/>
</dbReference>
<dbReference type="STRING" id="1279009.ADICEAN_00591"/>
<dbReference type="Proteomes" id="UP000011910">
    <property type="component" value="Unassembled WGS sequence"/>
</dbReference>
<evidence type="ECO:0000256" key="5">
    <source>
        <dbReference type="ARBA" id="ARBA00022989"/>
    </source>
</evidence>
<evidence type="ECO:0000256" key="3">
    <source>
        <dbReference type="ARBA" id="ARBA00022475"/>
    </source>
</evidence>
<keyword evidence="5 7" id="KW-1133">Transmembrane helix</keyword>
<comment type="similarity">
    <text evidence="2 7">Belongs to the UPF0056 (MarC) family.</text>
</comment>
<evidence type="ECO:0000256" key="4">
    <source>
        <dbReference type="ARBA" id="ARBA00022692"/>
    </source>
</evidence>
<reference evidence="8 9" key="1">
    <citation type="journal article" date="2013" name="Genome Announc.">
        <title>Draft Genome Sequence of Cesiribacter andamanensis Strain AMV16T, Isolated from a Soil Sample from a Mud Volcano in the Andaman Islands, India.</title>
        <authorList>
            <person name="Shivaji S."/>
            <person name="Ara S."/>
            <person name="Begum Z."/>
            <person name="Srinivas T.N."/>
            <person name="Singh A."/>
            <person name="Kumar Pinnaka A."/>
        </authorList>
    </citation>
    <scope>NUCLEOTIDE SEQUENCE [LARGE SCALE GENOMIC DNA]</scope>
    <source>
        <strain evidence="8 9">AMV16</strain>
    </source>
</reference>
<feature type="transmembrane region" description="Helical" evidence="7">
    <location>
        <begin position="97"/>
        <end position="114"/>
    </location>
</feature>
<evidence type="ECO:0000256" key="6">
    <source>
        <dbReference type="ARBA" id="ARBA00023136"/>
    </source>
</evidence>
<keyword evidence="3" id="KW-1003">Cell membrane</keyword>
<keyword evidence="6 7" id="KW-0472">Membrane</keyword>
<dbReference type="AlphaFoldDB" id="M7NRJ9"/>
<comment type="caution">
    <text evidence="8">The sequence shown here is derived from an EMBL/GenBank/DDBJ whole genome shotgun (WGS) entry which is preliminary data.</text>
</comment>
<feature type="transmembrane region" description="Helical" evidence="7">
    <location>
        <begin position="26"/>
        <end position="53"/>
    </location>
</feature>